<evidence type="ECO:0000256" key="2">
    <source>
        <dbReference type="ARBA" id="ARBA00029447"/>
    </source>
</evidence>
<evidence type="ECO:0000256" key="4">
    <source>
        <dbReference type="SAM" id="Phobius"/>
    </source>
</evidence>
<reference evidence="7 8" key="1">
    <citation type="submission" date="2023-07" db="EMBL/GenBank/DDBJ databases">
        <title>Sorghum-associated microbial communities from plants grown in Nebraska, USA.</title>
        <authorList>
            <person name="Schachtman D."/>
        </authorList>
    </citation>
    <scope>NUCLEOTIDE SEQUENCE [LARGE SCALE GENOMIC DNA]</scope>
    <source>
        <strain evidence="7 8">DS1316</strain>
    </source>
</reference>
<dbReference type="InterPro" id="IPR051310">
    <property type="entry name" value="MCP_chemotaxis"/>
</dbReference>
<evidence type="ECO:0000313" key="8">
    <source>
        <dbReference type="Proteomes" id="UP001264340"/>
    </source>
</evidence>
<dbReference type="InterPro" id="IPR004090">
    <property type="entry name" value="Chemotax_Me-accpt_rcpt"/>
</dbReference>
<dbReference type="PRINTS" id="PR00260">
    <property type="entry name" value="CHEMTRNSDUCR"/>
</dbReference>
<protein>
    <submittedName>
        <fullName evidence="7">Methyl-accepting chemotaxis protein</fullName>
    </submittedName>
</protein>
<dbReference type="PROSITE" id="PS50111">
    <property type="entry name" value="CHEMOTAXIS_TRANSDUC_2"/>
    <property type="match status" value="1"/>
</dbReference>
<comment type="caution">
    <text evidence="7">The sequence shown here is derived from an EMBL/GenBank/DDBJ whole genome shotgun (WGS) entry which is preliminary data.</text>
</comment>
<comment type="similarity">
    <text evidence="2">Belongs to the methyl-accepting chemotaxis (MCP) protein family.</text>
</comment>
<accession>A0ABU1M0E6</accession>
<sequence length="569" mass="58820">MQWFTNLRLATKLIASFTLTALVAVVIGLVAVGQIHSLGAMSDSVYADNLTPVRAFGAASTATADHYRRIYNLTVESDPARRREIGQKNAASAQVVLDAVRAHRQTRLTAAARELLEQFDARWPDYMAAVGRTTDALDARGRDEAIRLLLHDVLPAYNELRQLLDAIGAENAAAANAANQRVQQLATHISHLITGLATGGCLLAIALGLAVTRMIVRQIGGEPAYAVGVAGRVASGDLGVEVRLRPDDHGSLLHAMRSMKERLAGIVQGIQSSSETIAVAAGQIAQGNLALSQRTEEQAASLEETASIMAQLTSTVTQNAGHAREGGQLAGHACAVAVRGGDIVGQVVTTMQGMAGGAGQIRSITGVIDSIASQTSILALNAAVEAARAGDAGRGFAVVAAEVRALAQRSAAAAREIRTLIETSVRQLDDGAQLAGQAGQTMAQVVQAVRQVTGTMGEIAAASAEQSHGIGQVNRAVAQMDDVTQQNAALVEQAAAAAGSLEEQTHGLKEAVSVFRLAVPAGAKPAATAVARARRAGHPIACNEPAQILSPDAAGRKPSLAHALPARGS</sequence>
<dbReference type="InterPro" id="IPR024478">
    <property type="entry name" value="HlyB_4HB_MCP"/>
</dbReference>
<dbReference type="PANTHER" id="PTHR43531:SF14">
    <property type="entry name" value="METHYL-ACCEPTING CHEMOTAXIS PROTEIN I-RELATED"/>
    <property type="match status" value="1"/>
</dbReference>
<keyword evidence="1" id="KW-0488">Methylation</keyword>
<dbReference type="Pfam" id="PF00015">
    <property type="entry name" value="MCPsignal"/>
    <property type="match status" value="1"/>
</dbReference>
<evidence type="ECO:0000259" key="6">
    <source>
        <dbReference type="PROSITE" id="PS50885"/>
    </source>
</evidence>
<dbReference type="Pfam" id="PF12729">
    <property type="entry name" value="4HB_MCP_1"/>
    <property type="match status" value="1"/>
</dbReference>
<feature type="domain" description="HAMP" evidence="6">
    <location>
        <begin position="227"/>
        <end position="268"/>
    </location>
</feature>
<evidence type="ECO:0000256" key="3">
    <source>
        <dbReference type="PROSITE-ProRule" id="PRU00284"/>
    </source>
</evidence>
<proteinExistence type="inferred from homology"/>
<dbReference type="SMART" id="SM00283">
    <property type="entry name" value="MA"/>
    <property type="match status" value="1"/>
</dbReference>
<name>A0ABU1M0E6_9BURK</name>
<dbReference type="Gene3D" id="1.10.287.950">
    <property type="entry name" value="Methyl-accepting chemotaxis protein"/>
    <property type="match status" value="1"/>
</dbReference>
<evidence type="ECO:0000259" key="5">
    <source>
        <dbReference type="PROSITE" id="PS50111"/>
    </source>
</evidence>
<feature type="transmembrane region" description="Helical" evidence="4">
    <location>
        <begin position="13"/>
        <end position="32"/>
    </location>
</feature>
<keyword evidence="4" id="KW-0472">Membrane</keyword>
<gene>
    <name evidence="7" type="ORF">J2804_005640</name>
</gene>
<dbReference type="EMBL" id="JAVDRP010000016">
    <property type="protein sequence ID" value="MDR6412205.1"/>
    <property type="molecule type" value="Genomic_DNA"/>
</dbReference>
<dbReference type="InterPro" id="IPR003660">
    <property type="entry name" value="HAMP_dom"/>
</dbReference>
<dbReference type="PROSITE" id="PS50885">
    <property type="entry name" value="HAMP"/>
    <property type="match status" value="1"/>
</dbReference>
<evidence type="ECO:0000256" key="1">
    <source>
        <dbReference type="ARBA" id="ARBA00022481"/>
    </source>
</evidence>
<keyword evidence="4" id="KW-0812">Transmembrane</keyword>
<feature type="domain" description="Methyl-accepting transducer" evidence="5">
    <location>
        <begin position="273"/>
        <end position="502"/>
    </location>
</feature>
<organism evidence="7 8">
    <name type="scientific">Paraburkholderia terricola</name>
    <dbReference type="NCBI Taxonomy" id="169427"/>
    <lineage>
        <taxon>Bacteria</taxon>
        <taxon>Pseudomonadati</taxon>
        <taxon>Pseudomonadota</taxon>
        <taxon>Betaproteobacteria</taxon>
        <taxon>Burkholderiales</taxon>
        <taxon>Burkholderiaceae</taxon>
        <taxon>Paraburkholderia</taxon>
    </lineage>
</organism>
<dbReference type="Proteomes" id="UP001264340">
    <property type="component" value="Unassembled WGS sequence"/>
</dbReference>
<keyword evidence="4" id="KW-1133">Transmembrane helix</keyword>
<dbReference type="PANTHER" id="PTHR43531">
    <property type="entry name" value="PROTEIN ICFG"/>
    <property type="match status" value="1"/>
</dbReference>
<dbReference type="RefSeq" id="WP_310125978.1">
    <property type="nucleotide sequence ID" value="NZ_JAVDRP010000016.1"/>
</dbReference>
<dbReference type="InterPro" id="IPR004089">
    <property type="entry name" value="MCPsignal_dom"/>
</dbReference>
<evidence type="ECO:0000313" key="7">
    <source>
        <dbReference type="EMBL" id="MDR6412205.1"/>
    </source>
</evidence>
<dbReference type="SUPFAM" id="SSF58104">
    <property type="entry name" value="Methyl-accepting chemotaxis protein (MCP) signaling domain"/>
    <property type="match status" value="1"/>
</dbReference>
<keyword evidence="3" id="KW-0807">Transducer</keyword>
<keyword evidence="8" id="KW-1185">Reference proteome</keyword>